<comment type="function">
    <text evidence="2 11">Catalyzes the insertion of molybdate into adenylated molybdopterin with the concomitant release of AMP.</text>
</comment>
<dbReference type="CDD" id="cd00887">
    <property type="entry name" value="MoeA"/>
    <property type="match status" value="1"/>
</dbReference>
<keyword evidence="7 11" id="KW-0479">Metal-binding</keyword>
<dbReference type="GO" id="GO:0061599">
    <property type="term" value="F:molybdopterin molybdotransferase activity"/>
    <property type="evidence" value="ECO:0007669"/>
    <property type="project" value="UniProtKB-UniRule"/>
</dbReference>
<evidence type="ECO:0000256" key="5">
    <source>
        <dbReference type="ARBA" id="ARBA00022505"/>
    </source>
</evidence>
<comment type="pathway">
    <text evidence="3 11">Cofactor biosynthesis; molybdopterin biosynthesis.</text>
</comment>
<gene>
    <name evidence="13" type="ORF">C8N47_103229</name>
</gene>
<dbReference type="GO" id="GO:0005829">
    <property type="term" value="C:cytosol"/>
    <property type="evidence" value="ECO:0007669"/>
    <property type="project" value="TreeGrafter"/>
</dbReference>
<dbReference type="NCBIfam" id="TIGR00177">
    <property type="entry name" value="molyb_syn"/>
    <property type="match status" value="1"/>
</dbReference>
<dbReference type="InterPro" id="IPR036135">
    <property type="entry name" value="MoeA_linker/N_sf"/>
</dbReference>
<dbReference type="PANTHER" id="PTHR10192">
    <property type="entry name" value="MOLYBDOPTERIN BIOSYNTHESIS PROTEIN"/>
    <property type="match status" value="1"/>
</dbReference>
<evidence type="ECO:0000256" key="11">
    <source>
        <dbReference type="RuleBase" id="RU365090"/>
    </source>
</evidence>
<evidence type="ECO:0000313" key="13">
    <source>
        <dbReference type="EMBL" id="PTN09932.1"/>
    </source>
</evidence>
<dbReference type="SUPFAM" id="SSF63882">
    <property type="entry name" value="MoeA N-terminal region -like"/>
    <property type="match status" value="1"/>
</dbReference>
<dbReference type="Gene3D" id="3.40.980.10">
    <property type="entry name" value="MoaB/Mog-like domain"/>
    <property type="match status" value="1"/>
</dbReference>
<keyword evidence="8 11" id="KW-0460">Magnesium</keyword>
<protein>
    <recommendedName>
        <fullName evidence="11">Molybdopterin molybdenumtransferase</fullName>
        <ecNumber evidence="11">2.10.1.1</ecNumber>
    </recommendedName>
</protein>
<dbReference type="OrthoDB" id="9804758at2"/>
<dbReference type="Proteomes" id="UP000243525">
    <property type="component" value="Unassembled WGS sequence"/>
</dbReference>
<comment type="catalytic activity">
    <reaction evidence="10">
        <text>adenylyl-molybdopterin + molybdate = Mo-molybdopterin + AMP + H(+)</text>
        <dbReference type="Rhea" id="RHEA:35047"/>
        <dbReference type="ChEBI" id="CHEBI:15378"/>
        <dbReference type="ChEBI" id="CHEBI:36264"/>
        <dbReference type="ChEBI" id="CHEBI:62727"/>
        <dbReference type="ChEBI" id="CHEBI:71302"/>
        <dbReference type="ChEBI" id="CHEBI:456215"/>
        <dbReference type="EC" id="2.10.1.1"/>
    </reaction>
</comment>
<evidence type="ECO:0000256" key="7">
    <source>
        <dbReference type="ARBA" id="ARBA00022723"/>
    </source>
</evidence>
<comment type="caution">
    <text evidence="13">The sequence shown here is derived from an EMBL/GenBank/DDBJ whole genome shotgun (WGS) entry which is preliminary data.</text>
</comment>
<dbReference type="GO" id="GO:0006777">
    <property type="term" value="P:Mo-molybdopterin cofactor biosynthetic process"/>
    <property type="evidence" value="ECO:0007669"/>
    <property type="project" value="UniProtKB-UniRule"/>
</dbReference>
<evidence type="ECO:0000256" key="8">
    <source>
        <dbReference type="ARBA" id="ARBA00022842"/>
    </source>
</evidence>
<keyword evidence="5 11" id="KW-0500">Molybdenum</keyword>
<dbReference type="EMBL" id="QAAD01000003">
    <property type="protein sequence ID" value="PTN09932.1"/>
    <property type="molecule type" value="Genomic_DNA"/>
</dbReference>
<dbReference type="RefSeq" id="WP_107821311.1">
    <property type="nucleotide sequence ID" value="NZ_OY782574.1"/>
</dbReference>
<dbReference type="SMART" id="SM00852">
    <property type="entry name" value="MoCF_biosynth"/>
    <property type="match status" value="1"/>
</dbReference>
<keyword evidence="9 11" id="KW-0501">Molybdenum cofactor biosynthesis</keyword>
<evidence type="ECO:0000256" key="1">
    <source>
        <dbReference type="ARBA" id="ARBA00001946"/>
    </source>
</evidence>
<dbReference type="Gene3D" id="2.170.190.11">
    <property type="entry name" value="Molybdopterin biosynthesis moea protein, domain 3"/>
    <property type="match status" value="1"/>
</dbReference>
<feature type="domain" description="MoaB/Mog" evidence="12">
    <location>
        <begin position="177"/>
        <end position="315"/>
    </location>
</feature>
<evidence type="ECO:0000259" key="12">
    <source>
        <dbReference type="SMART" id="SM00852"/>
    </source>
</evidence>
<dbReference type="InterPro" id="IPR036688">
    <property type="entry name" value="MoeA_C_domain_IV_sf"/>
</dbReference>
<evidence type="ECO:0000256" key="6">
    <source>
        <dbReference type="ARBA" id="ARBA00022679"/>
    </source>
</evidence>
<dbReference type="InterPro" id="IPR036425">
    <property type="entry name" value="MoaB/Mog-like_dom_sf"/>
</dbReference>
<name>A0A2T5C4Z2_9BACT</name>
<evidence type="ECO:0000256" key="3">
    <source>
        <dbReference type="ARBA" id="ARBA00005046"/>
    </source>
</evidence>
<dbReference type="Pfam" id="PF03454">
    <property type="entry name" value="MoeA_C"/>
    <property type="match status" value="1"/>
</dbReference>
<dbReference type="SUPFAM" id="SSF63867">
    <property type="entry name" value="MoeA C-terminal domain-like"/>
    <property type="match status" value="1"/>
</dbReference>
<dbReference type="GO" id="GO:0046872">
    <property type="term" value="F:metal ion binding"/>
    <property type="evidence" value="ECO:0007669"/>
    <property type="project" value="UniProtKB-UniRule"/>
</dbReference>
<dbReference type="InterPro" id="IPR038987">
    <property type="entry name" value="MoeA-like"/>
</dbReference>
<keyword evidence="14" id="KW-1185">Reference proteome</keyword>
<dbReference type="FunFam" id="3.40.980.10:FF:000004">
    <property type="entry name" value="Molybdopterin molybdenumtransferase"/>
    <property type="match status" value="1"/>
</dbReference>
<dbReference type="NCBIfam" id="NF045515">
    <property type="entry name" value="Glp_gephyrin"/>
    <property type="match status" value="1"/>
</dbReference>
<dbReference type="SUPFAM" id="SSF53218">
    <property type="entry name" value="Molybdenum cofactor biosynthesis proteins"/>
    <property type="match status" value="1"/>
</dbReference>
<sequence length="396" mass="43381">MEKKTSITLNDALTQAFQAAKSLPTEKISFLKASGRILATDIFADVNMPPFNKSAMDGYACRKEDLGQWLNVREVIPAGKSPQFKNEPGTCSKIMTGAEVPAGADTVFMVEQSEANDQQQIRFTGSKTNSNICLRGEDVKTGDLVLTAGTMLKAQHIAILAAAGCTRPEVYQKPKVGIISTGSELVEPTVAPQASQIRNSNGHQMRIQAEQCACEVNYYGIVADELEQTRQRIASSVNENDVTLLSGGVSVGDFDFVPQIIQQLGFQILFNQMAVKPGKHTTFAINNGKYIIGLPGNPVSSFIQFEIFAKPFLYRLMNYTAPMIALPLPLANDFHRKKADREEYVPVKINRKNEVETISYHGSAHIHAYHQATGFMSIPTGVTTISKGETVHVRPL</sequence>
<evidence type="ECO:0000256" key="10">
    <source>
        <dbReference type="ARBA" id="ARBA00047317"/>
    </source>
</evidence>
<organism evidence="13 14">
    <name type="scientific">Mangrovibacterium marinum</name>
    <dbReference type="NCBI Taxonomy" id="1639118"/>
    <lineage>
        <taxon>Bacteria</taxon>
        <taxon>Pseudomonadati</taxon>
        <taxon>Bacteroidota</taxon>
        <taxon>Bacteroidia</taxon>
        <taxon>Marinilabiliales</taxon>
        <taxon>Prolixibacteraceae</taxon>
        <taxon>Mangrovibacterium</taxon>
    </lineage>
</organism>
<accession>A0A2T5C4Z2</accession>
<dbReference type="InterPro" id="IPR005111">
    <property type="entry name" value="MoeA_C_domain_IV"/>
</dbReference>
<dbReference type="PANTHER" id="PTHR10192:SF5">
    <property type="entry name" value="GEPHYRIN"/>
    <property type="match status" value="1"/>
</dbReference>
<dbReference type="Pfam" id="PF03453">
    <property type="entry name" value="MoeA_N"/>
    <property type="match status" value="1"/>
</dbReference>
<dbReference type="InterPro" id="IPR005110">
    <property type="entry name" value="MoeA_linker/N"/>
</dbReference>
<dbReference type="Pfam" id="PF00994">
    <property type="entry name" value="MoCF_biosynth"/>
    <property type="match status" value="1"/>
</dbReference>
<keyword evidence="6 11" id="KW-0808">Transferase</keyword>
<dbReference type="Gene3D" id="3.90.105.10">
    <property type="entry name" value="Molybdopterin biosynthesis moea protein, domain 2"/>
    <property type="match status" value="1"/>
</dbReference>
<dbReference type="Gene3D" id="2.40.340.10">
    <property type="entry name" value="MoeA, C-terminal, domain IV"/>
    <property type="match status" value="1"/>
</dbReference>
<evidence type="ECO:0000256" key="2">
    <source>
        <dbReference type="ARBA" id="ARBA00002901"/>
    </source>
</evidence>
<reference evidence="13 14" key="1">
    <citation type="submission" date="2018-04" db="EMBL/GenBank/DDBJ databases">
        <title>Genomic Encyclopedia of Archaeal and Bacterial Type Strains, Phase II (KMG-II): from individual species to whole genera.</title>
        <authorList>
            <person name="Goeker M."/>
        </authorList>
    </citation>
    <scope>NUCLEOTIDE SEQUENCE [LARGE SCALE GENOMIC DNA]</scope>
    <source>
        <strain evidence="13 14">DSM 28823</strain>
    </source>
</reference>
<evidence type="ECO:0000313" key="14">
    <source>
        <dbReference type="Proteomes" id="UP000243525"/>
    </source>
</evidence>
<comment type="cofactor">
    <cofactor evidence="1 11">
        <name>Mg(2+)</name>
        <dbReference type="ChEBI" id="CHEBI:18420"/>
    </cofactor>
</comment>
<dbReference type="AlphaFoldDB" id="A0A2T5C4Z2"/>
<evidence type="ECO:0000256" key="4">
    <source>
        <dbReference type="ARBA" id="ARBA00010763"/>
    </source>
</evidence>
<dbReference type="UniPathway" id="UPA00344"/>
<proteinExistence type="inferred from homology"/>
<dbReference type="InterPro" id="IPR001453">
    <property type="entry name" value="MoaB/Mog_dom"/>
</dbReference>
<comment type="similarity">
    <text evidence="4 11">Belongs to the MoeA family.</text>
</comment>
<dbReference type="EC" id="2.10.1.1" evidence="11"/>
<evidence type="ECO:0000256" key="9">
    <source>
        <dbReference type="ARBA" id="ARBA00023150"/>
    </source>
</evidence>